<dbReference type="Proteomes" id="UP000824469">
    <property type="component" value="Unassembled WGS sequence"/>
</dbReference>
<evidence type="ECO:0000313" key="1">
    <source>
        <dbReference type="EMBL" id="KAH9330983.1"/>
    </source>
</evidence>
<evidence type="ECO:0000313" key="2">
    <source>
        <dbReference type="Proteomes" id="UP000824469"/>
    </source>
</evidence>
<feature type="non-terminal residue" evidence="1">
    <location>
        <position position="97"/>
    </location>
</feature>
<dbReference type="SUPFAM" id="SSF56112">
    <property type="entry name" value="Protein kinase-like (PK-like)"/>
    <property type="match status" value="1"/>
</dbReference>
<proteinExistence type="predicted"/>
<name>A0AA38GX97_TAXCH</name>
<organism evidence="1 2">
    <name type="scientific">Taxus chinensis</name>
    <name type="common">Chinese yew</name>
    <name type="synonym">Taxus wallichiana var. chinensis</name>
    <dbReference type="NCBI Taxonomy" id="29808"/>
    <lineage>
        <taxon>Eukaryota</taxon>
        <taxon>Viridiplantae</taxon>
        <taxon>Streptophyta</taxon>
        <taxon>Embryophyta</taxon>
        <taxon>Tracheophyta</taxon>
        <taxon>Spermatophyta</taxon>
        <taxon>Pinopsida</taxon>
        <taxon>Pinidae</taxon>
        <taxon>Conifers II</taxon>
        <taxon>Cupressales</taxon>
        <taxon>Taxaceae</taxon>
        <taxon>Taxus</taxon>
    </lineage>
</organism>
<protein>
    <submittedName>
        <fullName evidence="1">Uncharacterized protein</fullName>
    </submittedName>
</protein>
<dbReference type="AlphaFoldDB" id="A0AA38GX97"/>
<dbReference type="Gene3D" id="3.30.200.20">
    <property type="entry name" value="Phosphorylase Kinase, domain 1"/>
    <property type="match status" value="1"/>
</dbReference>
<comment type="caution">
    <text evidence="1">The sequence shown here is derived from an EMBL/GenBank/DDBJ whole genome shotgun (WGS) entry which is preliminary data.</text>
</comment>
<dbReference type="InterPro" id="IPR011009">
    <property type="entry name" value="Kinase-like_dom_sf"/>
</dbReference>
<accession>A0AA38GX97</accession>
<keyword evidence="2" id="KW-1185">Reference proteome</keyword>
<reference evidence="1 2" key="1">
    <citation type="journal article" date="2021" name="Nat. Plants">
        <title>The Taxus genome provides insights into paclitaxel biosynthesis.</title>
        <authorList>
            <person name="Xiong X."/>
            <person name="Gou J."/>
            <person name="Liao Q."/>
            <person name="Li Y."/>
            <person name="Zhou Q."/>
            <person name="Bi G."/>
            <person name="Li C."/>
            <person name="Du R."/>
            <person name="Wang X."/>
            <person name="Sun T."/>
            <person name="Guo L."/>
            <person name="Liang H."/>
            <person name="Lu P."/>
            <person name="Wu Y."/>
            <person name="Zhang Z."/>
            <person name="Ro D.K."/>
            <person name="Shang Y."/>
            <person name="Huang S."/>
            <person name="Yan J."/>
        </authorList>
    </citation>
    <scope>NUCLEOTIDE SEQUENCE [LARGE SCALE GENOMIC DNA]</scope>
    <source>
        <strain evidence="1">Ta-2019</strain>
    </source>
</reference>
<sequence length="97" mass="11358">MNHRGLNNSKDKVLLCKMTLMYQGFGYPMMILMPGNGKSVWGFLFEGLWQEFETELEIVGSIKHQILVSLHGYYKKPHGNLLFYDYMVSKSLWDILH</sequence>
<gene>
    <name evidence="1" type="ORF">KI387_003091</name>
</gene>
<dbReference type="EMBL" id="JAHRHJ020000001">
    <property type="protein sequence ID" value="KAH9330983.1"/>
    <property type="molecule type" value="Genomic_DNA"/>
</dbReference>